<comment type="caution">
    <text evidence="2">The sequence shown here is derived from an EMBL/GenBank/DDBJ whole genome shotgun (WGS) entry which is preliminary data.</text>
</comment>
<dbReference type="AlphaFoldDB" id="A0A8J5JD26"/>
<feature type="transmembrane region" description="Helical" evidence="1">
    <location>
        <begin position="6"/>
        <end position="22"/>
    </location>
</feature>
<proteinExistence type="predicted"/>
<sequence length="207" mass="22917">MVKIQVVALVTVVVGLVGLIILKELTSLHKNHTSINYALCREEKKYTGNPGTSVTGSDAILVWLLEGAPCFLLKRRQVLMTCVTVHDSGQLLMTGVTDHDRGQVLMTGVTVHDRGQVLMTDVTVHDRNSWHQDHLHVEIYAVFFLPFWEGPWLRASRHPTIIPSCFSSAAARILCFLKKSSKASRPGGHLRTCVAVHSGRIFLLALS</sequence>
<name>A0A8J5JD26_HOMAM</name>
<evidence type="ECO:0000313" key="2">
    <source>
        <dbReference type="EMBL" id="KAG7156177.1"/>
    </source>
</evidence>
<accession>A0A8J5JD26</accession>
<reference evidence="2" key="1">
    <citation type="journal article" date="2021" name="Sci. Adv.">
        <title>The American lobster genome reveals insights on longevity, neural, and immune adaptations.</title>
        <authorList>
            <person name="Polinski J.M."/>
            <person name="Zimin A.V."/>
            <person name="Clark K.F."/>
            <person name="Kohn A.B."/>
            <person name="Sadowski N."/>
            <person name="Timp W."/>
            <person name="Ptitsyn A."/>
            <person name="Khanna P."/>
            <person name="Romanova D.Y."/>
            <person name="Williams P."/>
            <person name="Greenwood S.J."/>
            <person name="Moroz L.L."/>
            <person name="Walt D.R."/>
            <person name="Bodnar A.G."/>
        </authorList>
    </citation>
    <scope>NUCLEOTIDE SEQUENCE</scope>
    <source>
        <strain evidence="2">GMGI-L3</strain>
    </source>
</reference>
<dbReference type="EMBL" id="JAHLQT010039686">
    <property type="protein sequence ID" value="KAG7156177.1"/>
    <property type="molecule type" value="Genomic_DNA"/>
</dbReference>
<keyword evidence="3" id="KW-1185">Reference proteome</keyword>
<keyword evidence="1" id="KW-0812">Transmembrane</keyword>
<organism evidence="2 3">
    <name type="scientific">Homarus americanus</name>
    <name type="common">American lobster</name>
    <dbReference type="NCBI Taxonomy" id="6706"/>
    <lineage>
        <taxon>Eukaryota</taxon>
        <taxon>Metazoa</taxon>
        <taxon>Ecdysozoa</taxon>
        <taxon>Arthropoda</taxon>
        <taxon>Crustacea</taxon>
        <taxon>Multicrustacea</taxon>
        <taxon>Malacostraca</taxon>
        <taxon>Eumalacostraca</taxon>
        <taxon>Eucarida</taxon>
        <taxon>Decapoda</taxon>
        <taxon>Pleocyemata</taxon>
        <taxon>Astacidea</taxon>
        <taxon>Nephropoidea</taxon>
        <taxon>Nephropidae</taxon>
        <taxon>Homarus</taxon>
    </lineage>
</organism>
<evidence type="ECO:0000313" key="3">
    <source>
        <dbReference type="Proteomes" id="UP000747542"/>
    </source>
</evidence>
<gene>
    <name evidence="2" type="ORF">Hamer_G025391</name>
</gene>
<keyword evidence="1" id="KW-0472">Membrane</keyword>
<protein>
    <submittedName>
        <fullName evidence="2">Uncharacterized protein</fullName>
    </submittedName>
</protein>
<keyword evidence="1" id="KW-1133">Transmembrane helix</keyword>
<dbReference type="Proteomes" id="UP000747542">
    <property type="component" value="Unassembled WGS sequence"/>
</dbReference>
<evidence type="ECO:0000256" key="1">
    <source>
        <dbReference type="SAM" id="Phobius"/>
    </source>
</evidence>